<evidence type="ECO:0000256" key="3">
    <source>
        <dbReference type="ARBA" id="ARBA00023004"/>
    </source>
</evidence>
<evidence type="ECO:0000259" key="5">
    <source>
        <dbReference type="PROSITE" id="PS51379"/>
    </source>
</evidence>
<dbReference type="PROSITE" id="PS51379">
    <property type="entry name" value="4FE4S_FER_2"/>
    <property type="match status" value="3"/>
</dbReference>
<evidence type="ECO:0000313" key="6">
    <source>
        <dbReference type="EMBL" id="MCI2241156.1"/>
    </source>
</evidence>
<dbReference type="InterPro" id="IPR017900">
    <property type="entry name" value="4Fe4S_Fe_S_CS"/>
</dbReference>
<dbReference type="Proteomes" id="UP001430755">
    <property type="component" value="Unassembled WGS sequence"/>
</dbReference>
<dbReference type="PANTHER" id="PTHR43177:SF3">
    <property type="entry name" value="PROTEIN NRFC HOMOLOG"/>
    <property type="match status" value="1"/>
</dbReference>
<keyword evidence="7" id="KW-1185">Reference proteome</keyword>
<dbReference type="Pfam" id="PF13247">
    <property type="entry name" value="Fer4_11"/>
    <property type="match status" value="2"/>
</dbReference>
<organism evidence="6 7">
    <name type="scientific">Adlercreutzia faecimuris</name>
    <dbReference type="NCBI Taxonomy" id="2897341"/>
    <lineage>
        <taxon>Bacteria</taxon>
        <taxon>Bacillati</taxon>
        <taxon>Actinomycetota</taxon>
        <taxon>Coriobacteriia</taxon>
        <taxon>Eggerthellales</taxon>
        <taxon>Eggerthellaceae</taxon>
        <taxon>Adlercreutzia</taxon>
    </lineage>
</organism>
<name>A0ABS9WG06_9ACTN</name>
<sequence length="228" mass="23943">MTRYTMVIDLGRCVGCSACQIACKLENTVGEDSFLSYHEVVTTGEFPQVSYKYIPTMCNHCADAPCVAACPVGALYKRDGLTLHDPERCIGCGACVAACPYGMVTLRDAAGYAAFDATSAIIPGGTATGREVAQASGALVPYGNHGAQTALTYAEEHKAQKCCFCIHRVEKGEAPYCAEMCAAGARLWGDADDPESDVAKALAAGAVEVSHPDYGTRPSVSYVGTFGR</sequence>
<keyword evidence="4" id="KW-0411">Iron-sulfur</keyword>
<comment type="caution">
    <text evidence="6">The sequence shown here is derived from an EMBL/GenBank/DDBJ whole genome shotgun (WGS) entry which is preliminary data.</text>
</comment>
<protein>
    <submittedName>
        <fullName evidence="6">4Fe-4S dicluster domain-containing protein</fullName>
    </submittedName>
</protein>
<gene>
    <name evidence="6" type="ORF">LPT13_02165</name>
</gene>
<dbReference type="PROSITE" id="PS00198">
    <property type="entry name" value="4FE4S_FER_1"/>
    <property type="match status" value="1"/>
</dbReference>
<feature type="domain" description="4Fe-4S ferredoxin-type" evidence="5">
    <location>
        <begin position="49"/>
        <end position="79"/>
    </location>
</feature>
<dbReference type="InterPro" id="IPR050954">
    <property type="entry name" value="ET_IronSulfur_Cluster-Binding"/>
</dbReference>
<dbReference type="Pfam" id="PF12800">
    <property type="entry name" value="Fer4_4"/>
    <property type="match status" value="1"/>
</dbReference>
<evidence type="ECO:0000256" key="2">
    <source>
        <dbReference type="ARBA" id="ARBA00022723"/>
    </source>
</evidence>
<dbReference type="EMBL" id="JAJMLW010000001">
    <property type="protein sequence ID" value="MCI2241156.1"/>
    <property type="molecule type" value="Genomic_DNA"/>
</dbReference>
<dbReference type="RefSeq" id="WP_242163027.1">
    <property type="nucleotide sequence ID" value="NZ_JAJMLW010000001.1"/>
</dbReference>
<dbReference type="InterPro" id="IPR017896">
    <property type="entry name" value="4Fe4S_Fe-S-bd"/>
</dbReference>
<evidence type="ECO:0000256" key="1">
    <source>
        <dbReference type="ARBA" id="ARBA00022485"/>
    </source>
</evidence>
<keyword evidence="1" id="KW-0004">4Fe-4S</keyword>
<feature type="domain" description="4Fe-4S ferredoxin-type" evidence="5">
    <location>
        <begin position="80"/>
        <end position="109"/>
    </location>
</feature>
<dbReference type="CDD" id="cd10551">
    <property type="entry name" value="PsrB"/>
    <property type="match status" value="1"/>
</dbReference>
<proteinExistence type="predicted"/>
<dbReference type="PANTHER" id="PTHR43177">
    <property type="entry name" value="PROTEIN NRFC"/>
    <property type="match status" value="1"/>
</dbReference>
<evidence type="ECO:0000313" key="7">
    <source>
        <dbReference type="Proteomes" id="UP001430755"/>
    </source>
</evidence>
<feature type="domain" description="4Fe-4S ferredoxin-type" evidence="5">
    <location>
        <begin position="4"/>
        <end position="33"/>
    </location>
</feature>
<accession>A0ABS9WG06</accession>
<dbReference type="SUPFAM" id="SSF54862">
    <property type="entry name" value="4Fe-4S ferredoxins"/>
    <property type="match status" value="1"/>
</dbReference>
<evidence type="ECO:0000256" key="4">
    <source>
        <dbReference type="ARBA" id="ARBA00023014"/>
    </source>
</evidence>
<dbReference type="Gene3D" id="3.30.70.20">
    <property type="match status" value="2"/>
</dbReference>
<reference evidence="6" key="1">
    <citation type="submission" date="2021-11" db="EMBL/GenBank/DDBJ databases">
        <title>A Novel Adlercreutzia Species, isolated from a Allomyrina dichotoma larva feces.</title>
        <authorList>
            <person name="Suh M.K."/>
        </authorList>
    </citation>
    <scope>NUCLEOTIDE SEQUENCE</scope>
    <source>
        <strain evidence="6">JBNU-10</strain>
    </source>
</reference>
<keyword evidence="2" id="KW-0479">Metal-binding</keyword>
<keyword evidence="3" id="KW-0408">Iron</keyword>